<feature type="region of interest" description="Disordered" evidence="1">
    <location>
        <begin position="31"/>
        <end position="70"/>
    </location>
</feature>
<evidence type="ECO:0000256" key="1">
    <source>
        <dbReference type="SAM" id="MobiDB-lite"/>
    </source>
</evidence>
<comment type="caution">
    <text evidence="2">The sequence shown here is derived from an EMBL/GenBank/DDBJ whole genome shotgun (WGS) entry which is preliminary data.</text>
</comment>
<feature type="compositionally biased region" description="Polar residues" evidence="1">
    <location>
        <begin position="35"/>
        <end position="46"/>
    </location>
</feature>
<evidence type="ECO:0000313" key="2">
    <source>
        <dbReference type="EMBL" id="KAH9289290.1"/>
    </source>
</evidence>
<proteinExistence type="predicted"/>
<dbReference type="EMBL" id="JAHRHJ020003813">
    <property type="protein sequence ID" value="KAH9289290.1"/>
    <property type="molecule type" value="Genomic_DNA"/>
</dbReference>
<keyword evidence="3" id="KW-1185">Reference proteome</keyword>
<protein>
    <submittedName>
        <fullName evidence="2">Uncharacterized protein</fullName>
    </submittedName>
</protein>
<gene>
    <name evidence="2" type="ORF">KI387_033407</name>
</gene>
<evidence type="ECO:0000313" key="3">
    <source>
        <dbReference type="Proteomes" id="UP000824469"/>
    </source>
</evidence>
<dbReference type="Proteomes" id="UP000824469">
    <property type="component" value="Unassembled WGS sequence"/>
</dbReference>
<dbReference type="AlphaFoldDB" id="A0AA38BRW2"/>
<organism evidence="2 3">
    <name type="scientific">Taxus chinensis</name>
    <name type="common">Chinese yew</name>
    <name type="synonym">Taxus wallichiana var. chinensis</name>
    <dbReference type="NCBI Taxonomy" id="29808"/>
    <lineage>
        <taxon>Eukaryota</taxon>
        <taxon>Viridiplantae</taxon>
        <taxon>Streptophyta</taxon>
        <taxon>Embryophyta</taxon>
        <taxon>Tracheophyta</taxon>
        <taxon>Spermatophyta</taxon>
        <taxon>Pinopsida</taxon>
        <taxon>Pinidae</taxon>
        <taxon>Conifers II</taxon>
        <taxon>Cupressales</taxon>
        <taxon>Taxaceae</taxon>
        <taxon>Taxus</taxon>
    </lineage>
</organism>
<sequence length="70" mass="8271">MVRVMITRHREHDLQIVELQTHLATVREHQRKQQQRITGFQRSLNTPLGKGAEASQLWKHHLERQPSPDS</sequence>
<feature type="non-terminal residue" evidence="2">
    <location>
        <position position="70"/>
    </location>
</feature>
<name>A0AA38BRW2_TAXCH</name>
<accession>A0AA38BRW2</accession>
<reference evidence="2 3" key="1">
    <citation type="journal article" date="2021" name="Nat. Plants">
        <title>The Taxus genome provides insights into paclitaxel biosynthesis.</title>
        <authorList>
            <person name="Xiong X."/>
            <person name="Gou J."/>
            <person name="Liao Q."/>
            <person name="Li Y."/>
            <person name="Zhou Q."/>
            <person name="Bi G."/>
            <person name="Li C."/>
            <person name="Du R."/>
            <person name="Wang X."/>
            <person name="Sun T."/>
            <person name="Guo L."/>
            <person name="Liang H."/>
            <person name="Lu P."/>
            <person name="Wu Y."/>
            <person name="Zhang Z."/>
            <person name="Ro D.K."/>
            <person name="Shang Y."/>
            <person name="Huang S."/>
            <person name="Yan J."/>
        </authorList>
    </citation>
    <scope>NUCLEOTIDE SEQUENCE [LARGE SCALE GENOMIC DNA]</scope>
    <source>
        <strain evidence="2">Ta-2019</strain>
    </source>
</reference>